<name>W1IRI2_9GAMM</name>
<proteinExistence type="predicted"/>
<gene>
    <name evidence="1" type="ORF">XSR1_100129</name>
</gene>
<reference evidence="1" key="1">
    <citation type="submission" date="2013-11" db="EMBL/GenBank/DDBJ databases">
        <title>Draft genome sequence and annotation of the entomopathogenic bacteria, Xenorhabdus cabanillasi strain JM26 and Xenorhabdus szentirmai strain DSM 16338.</title>
        <authorList>
            <person name="Gualtieri M."/>
            <person name="Ogier J.C."/>
            <person name="Pages S."/>
            <person name="Givaudan A."/>
            <person name="Gaudriault S."/>
        </authorList>
    </citation>
    <scope>NUCLEOTIDE SEQUENCE [LARGE SCALE GENOMIC DNA]</scope>
    <source>
        <strain evidence="1">DSM 16338</strain>
    </source>
</reference>
<keyword evidence="2" id="KW-1185">Reference proteome</keyword>
<sequence length="52" mass="5738">MLFASTATQPEIYSHTHYASTSLRLRKKSALGGLACLKSAHMLWITSLAPLY</sequence>
<dbReference type="EMBL" id="CBXF010000002">
    <property type="protein sequence ID" value="CDL81087.1"/>
    <property type="molecule type" value="Genomic_DNA"/>
</dbReference>
<comment type="caution">
    <text evidence="1">The sequence shown here is derived from an EMBL/GenBank/DDBJ whole genome shotgun (WGS) entry which is preliminary data.</text>
</comment>
<accession>W1IRI2</accession>
<dbReference type="Proteomes" id="UP000019202">
    <property type="component" value="Unassembled WGS sequence"/>
</dbReference>
<dbReference type="AlphaFoldDB" id="W1IRI2"/>
<protein>
    <submittedName>
        <fullName evidence="1">Uncharacterized protein</fullName>
    </submittedName>
</protein>
<organism evidence="1 2">
    <name type="scientific">Xenorhabdus szentirmaii DSM 16338</name>
    <dbReference type="NCBI Taxonomy" id="1427518"/>
    <lineage>
        <taxon>Bacteria</taxon>
        <taxon>Pseudomonadati</taxon>
        <taxon>Pseudomonadota</taxon>
        <taxon>Gammaproteobacteria</taxon>
        <taxon>Enterobacterales</taxon>
        <taxon>Morganellaceae</taxon>
        <taxon>Xenorhabdus</taxon>
    </lineage>
</organism>
<evidence type="ECO:0000313" key="1">
    <source>
        <dbReference type="EMBL" id="CDL81087.1"/>
    </source>
</evidence>
<evidence type="ECO:0000313" key="2">
    <source>
        <dbReference type="Proteomes" id="UP000019202"/>
    </source>
</evidence>